<dbReference type="PROSITE" id="PS50943">
    <property type="entry name" value="HTH_CROC1"/>
    <property type="match status" value="1"/>
</dbReference>
<evidence type="ECO:0000313" key="2">
    <source>
        <dbReference type="EMBL" id="MPM09674.1"/>
    </source>
</evidence>
<dbReference type="GO" id="GO:0003677">
    <property type="term" value="F:DNA binding"/>
    <property type="evidence" value="ECO:0007669"/>
    <property type="project" value="InterPro"/>
</dbReference>
<dbReference type="EMBL" id="VSSQ01001598">
    <property type="protein sequence ID" value="MPM09674.1"/>
    <property type="molecule type" value="Genomic_DNA"/>
</dbReference>
<name>A0A644X693_9ZZZZ</name>
<evidence type="ECO:0000259" key="1">
    <source>
        <dbReference type="PROSITE" id="PS50943"/>
    </source>
</evidence>
<dbReference type="AlphaFoldDB" id="A0A644X693"/>
<feature type="domain" description="HTH cro/C1-type" evidence="1">
    <location>
        <begin position="45"/>
        <end position="78"/>
    </location>
</feature>
<protein>
    <recommendedName>
        <fullName evidence="1">HTH cro/C1-type domain-containing protein</fullName>
    </recommendedName>
</protein>
<reference evidence="2" key="1">
    <citation type="submission" date="2019-08" db="EMBL/GenBank/DDBJ databases">
        <authorList>
            <person name="Kucharzyk K."/>
            <person name="Murdoch R.W."/>
            <person name="Higgins S."/>
            <person name="Loffler F."/>
        </authorList>
    </citation>
    <scope>NUCLEOTIDE SEQUENCE</scope>
</reference>
<dbReference type="Gene3D" id="1.10.260.40">
    <property type="entry name" value="lambda repressor-like DNA-binding domains"/>
    <property type="match status" value="1"/>
</dbReference>
<comment type="caution">
    <text evidence="2">The sequence shown here is derived from an EMBL/GenBank/DDBJ whole genome shotgun (WGS) entry which is preliminary data.</text>
</comment>
<proteinExistence type="predicted"/>
<dbReference type="InterPro" id="IPR010982">
    <property type="entry name" value="Lambda_DNA-bd_dom_sf"/>
</dbReference>
<accession>A0A644X693</accession>
<sequence length="83" mass="9658">MQENQNNNKGKTIDPRIAKIAAKVKELRIKAGYSSHESFAWDNEINRVQYWRIEKGSNITLKTLLIVLDIHKISLAEFFKDID</sequence>
<dbReference type="SUPFAM" id="SSF47413">
    <property type="entry name" value="lambda repressor-like DNA-binding domains"/>
    <property type="match status" value="1"/>
</dbReference>
<dbReference type="InterPro" id="IPR001387">
    <property type="entry name" value="Cro/C1-type_HTH"/>
</dbReference>
<organism evidence="2">
    <name type="scientific">bioreactor metagenome</name>
    <dbReference type="NCBI Taxonomy" id="1076179"/>
    <lineage>
        <taxon>unclassified sequences</taxon>
        <taxon>metagenomes</taxon>
        <taxon>ecological metagenomes</taxon>
    </lineage>
</organism>
<gene>
    <name evidence="2" type="ORF">SDC9_55996</name>
</gene>